<dbReference type="AlphaFoldDB" id="A0A0G0VFK4"/>
<feature type="compositionally biased region" description="Acidic residues" evidence="1">
    <location>
        <begin position="69"/>
        <end position="81"/>
    </location>
</feature>
<evidence type="ECO:0000313" key="2">
    <source>
        <dbReference type="EMBL" id="KKR70835.1"/>
    </source>
</evidence>
<proteinExistence type="predicted"/>
<organism evidence="2 3">
    <name type="scientific">Candidatus Roizmanbacteria bacterium GW2011_GWB1_40_7</name>
    <dbReference type="NCBI Taxonomy" id="1618482"/>
    <lineage>
        <taxon>Bacteria</taxon>
        <taxon>Candidatus Roizmaniibacteriota</taxon>
    </lineage>
</organism>
<accession>A0A0G0VFK4</accession>
<gene>
    <name evidence="2" type="ORF">UU14_C0044G0006</name>
</gene>
<sequence>MIERPDEKIKIFPPGVPEGAATADGKPPYHSSPILICNYEISPLFPRSILPSDFYDSPSRNPIKPDVLEGNESEENENEAL</sequence>
<evidence type="ECO:0000256" key="1">
    <source>
        <dbReference type="SAM" id="MobiDB-lite"/>
    </source>
</evidence>
<feature type="compositionally biased region" description="Basic and acidic residues" evidence="1">
    <location>
        <begin position="1"/>
        <end position="10"/>
    </location>
</feature>
<dbReference type="Proteomes" id="UP000034664">
    <property type="component" value="Unassembled WGS sequence"/>
</dbReference>
<feature type="region of interest" description="Disordered" evidence="1">
    <location>
        <begin position="55"/>
        <end position="81"/>
    </location>
</feature>
<name>A0A0G0VFK4_9BACT</name>
<evidence type="ECO:0000313" key="3">
    <source>
        <dbReference type="Proteomes" id="UP000034664"/>
    </source>
</evidence>
<reference evidence="2 3" key="1">
    <citation type="journal article" date="2015" name="Nature">
        <title>rRNA introns, odd ribosomes, and small enigmatic genomes across a large radiation of phyla.</title>
        <authorList>
            <person name="Brown C.T."/>
            <person name="Hug L.A."/>
            <person name="Thomas B.C."/>
            <person name="Sharon I."/>
            <person name="Castelle C.J."/>
            <person name="Singh A."/>
            <person name="Wilkins M.J."/>
            <person name="Williams K.H."/>
            <person name="Banfield J.F."/>
        </authorList>
    </citation>
    <scope>NUCLEOTIDE SEQUENCE [LARGE SCALE GENOMIC DNA]</scope>
</reference>
<comment type="caution">
    <text evidence="2">The sequence shown here is derived from an EMBL/GenBank/DDBJ whole genome shotgun (WGS) entry which is preliminary data.</text>
</comment>
<protein>
    <submittedName>
        <fullName evidence="2">Uncharacterized protein</fullName>
    </submittedName>
</protein>
<dbReference type="EMBL" id="LBZM01000044">
    <property type="protein sequence ID" value="KKR70835.1"/>
    <property type="molecule type" value="Genomic_DNA"/>
</dbReference>
<feature type="region of interest" description="Disordered" evidence="1">
    <location>
        <begin position="1"/>
        <end position="25"/>
    </location>
</feature>